<proteinExistence type="inferred from homology"/>
<comment type="similarity">
    <text evidence="1">Belongs to the peptidase A1 family.</text>
</comment>
<evidence type="ECO:0000313" key="5">
    <source>
        <dbReference type="Proteomes" id="UP001595075"/>
    </source>
</evidence>
<dbReference type="InterPro" id="IPR034164">
    <property type="entry name" value="Pepsin-like_dom"/>
</dbReference>
<dbReference type="Proteomes" id="UP001595075">
    <property type="component" value="Unassembled WGS sequence"/>
</dbReference>
<reference evidence="4 5" key="1">
    <citation type="journal article" date="2024" name="Commun. Biol.">
        <title>Comparative genomic analysis of thermophilic fungi reveals convergent evolutionary adaptations and gene losses.</title>
        <authorList>
            <person name="Steindorff A.S."/>
            <person name="Aguilar-Pontes M.V."/>
            <person name="Robinson A.J."/>
            <person name="Andreopoulos B."/>
            <person name="LaButti K."/>
            <person name="Kuo A."/>
            <person name="Mondo S."/>
            <person name="Riley R."/>
            <person name="Otillar R."/>
            <person name="Haridas S."/>
            <person name="Lipzen A."/>
            <person name="Grimwood J."/>
            <person name="Schmutz J."/>
            <person name="Clum A."/>
            <person name="Reid I.D."/>
            <person name="Moisan M.C."/>
            <person name="Butler G."/>
            <person name="Nguyen T.T.M."/>
            <person name="Dewar K."/>
            <person name="Conant G."/>
            <person name="Drula E."/>
            <person name="Henrissat B."/>
            <person name="Hansel C."/>
            <person name="Singer S."/>
            <person name="Hutchinson M.I."/>
            <person name="de Vries R.P."/>
            <person name="Natvig D.O."/>
            <person name="Powell A.J."/>
            <person name="Tsang A."/>
            <person name="Grigoriev I.V."/>
        </authorList>
    </citation>
    <scope>NUCLEOTIDE SEQUENCE [LARGE SCALE GENOMIC DNA]</scope>
    <source>
        <strain evidence="4 5">CBS 494.80</strain>
    </source>
</reference>
<organism evidence="4 5">
    <name type="scientific">Oculimacula yallundae</name>
    <dbReference type="NCBI Taxonomy" id="86028"/>
    <lineage>
        <taxon>Eukaryota</taxon>
        <taxon>Fungi</taxon>
        <taxon>Dikarya</taxon>
        <taxon>Ascomycota</taxon>
        <taxon>Pezizomycotina</taxon>
        <taxon>Leotiomycetes</taxon>
        <taxon>Helotiales</taxon>
        <taxon>Ploettnerulaceae</taxon>
        <taxon>Oculimacula</taxon>
    </lineage>
</organism>
<dbReference type="PANTHER" id="PTHR47966">
    <property type="entry name" value="BETA-SITE APP-CLEAVING ENZYME, ISOFORM A-RELATED"/>
    <property type="match status" value="1"/>
</dbReference>
<dbReference type="PANTHER" id="PTHR47966:SF65">
    <property type="entry name" value="ASPARTIC-TYPE ENDOPEPTIDASE"/>
    <property type="match status" value="1"/>
</dbReference>
<accession>A0ABR4BZT0</accession>
<protein>
    <recommendedName>
        <fullName evidence="3">Peptidase A1 domain-containing protein</fullName>
    </recommendedName>
</protein>
<comment type="caution">
    <text evidence="4">The sequence shown here is derived from an EMBL/GenBank/DDBJ whole genome shotgun (WGS) entry which is preliminary data.</text>
</comment>
<feature type="signal peptide" evidence="2">
    <location>
        <begin position="1"/>
        <end position="18"/>
    </location>
</feature>
<feature type="domain" description="Peptidase A1" evidence="3">
    <location>
        <begin position="39"/>
        <end position="394"/>
    </location>
</feature>
<dbReference type="SUPFAM" id="SSF50630">
    <property type="entry name" value="Acid proteases"/>
    <property type="match status" value="1"/>
</dbReference>
<evidence type="ECO:0000313" key="4">
    <source>
        <dbReference type="EMBL" id="KAL2062641.1"/>
    </source>
</evidence>
<sequence length="425" mass="45394">MRSSLSTIVALNMSGALAANSSLYHYMPVEFEYGADSRVTADLIVGTAPSAKPVRVVMDSGSASFWVWSPDATINFGSPYLGQTGQCNSKVPVNYDPALSSTSSISNRSSNYFYAGNSKIVYGEQLANDSITAVGGSGAIPNVQFALENFGQLKWASTTCEPPSYDQGILGLLHYDKELTGPSAGPSFRQNLFQSGQIASKTLFMWFDKHLGALGDLTGGVIFGAIDKSKYTGPLVEVENSIPQYQVGIHVAKPNVTFNGKTFTPDADVRCLVDSGAHADYLPFAFGSPIEKEFIAAADGLLVEYNGIIAYNGTCESIPQSMNITYTFAGKHGKNVDIDMPLRNYARGLEYGGDHETDSLCLFNLEVGGCTLGAPFHSAAAIWMDDEGDRVAFAQAAISEKGAGVSVKDVVVMNEAESLAFWDTL</sequence>
<dbReference type="InterPro" id="IPR001461">
    <property type="entry name" value="Aspartic_peptidase_A1"/>
</dbReference>
<dbReference type="Gene3D" id="2.40.70.10">
    <property type="entry name" value="Acid Proteases"/>
    <property type="match status" value="2"/>
</dbReference>
<evidence type="ECO:0000256" key="1">
    <source>
        <dbReference type="ARBA" id="ARBA00007447"/>
    </source>
</evidence>
<keyword evidence="2" id="KW-0732">Signal</keyword>
<evidence type="ECO:0000259" key="3">
    <source>
        <dbReference type="PROSITE" id="PS51767"/>
    </source>
</evidence>
<feature type="chain" id="PRO_5046540175" description="Peptidase A1 domain-containing protein" evidence="2">
    <location>
        <begin position="19"/>
        <end position="425"/>
    </location>
</feature>
<dbReference type="EMBL" id="JAZHXI010000016">
    <property type="protein sequence ID" value="KAL2062641.1"/>
    <property type="molecule type" value="Genomic_DNA"/>
</dbReference>
<name>A0ABR4BZT0_9HELO</name>
<keyword evidence="5" id="KW-1185">Reference proteome</keyword>
<dbReference type="PROSITE" id="PS51767">
    <property type="entry name" value="PEPTIDASE_A1"/>
    <property type="match status" value="1"/>
</dbReference>
<dbReference type="InterPro" id="IPR021109">
    <property type="entry name" value="Peptidase_aspartic_dom_sf"/>
</dbReference>
<dbReference type="CDD" id="cd05471">
    <property type="entry name" value="pepsin_like"/>
    <property type="match status" value="1"/>
</dbReference>
<dbReference type="InterPro" id="IPR033121">
    <property type="entry name" value="PEPTIDASE_A1"/>
</dbReference>
<gene>
    <name evidence="4" type="ORF">VTL71DRAFT_5713</name>
</gene>
<evidence type="ECO:0000256" key="2">
    <source>
        <dbReference type="SAM" id="SignalP"/>
    </source>
</evidence>
<dbReference type="Pfam" id="PF00026">
    <property type="entry name" value="Asp"/>
    <property type="match status" value="1"/>
</dbReference>